<feature type="region of interest" description="Disordered" evidence="1">
    <location>
        <begin position="123"/>
        <end position="149"/>
    </location>
</feature>
<dbReference type="Proteomes" id="UP001257060">
    <property type="component" value="Unassembled WGS sequence"/>
</dbReference>
<feature type="compositionally biased region" description="Acidic residues" evidence="1">
    <location>
        <begin position="19"/>
        <end position="29"/>
    </location>
</feature>
<dbReference type="InterPro" id="IPR021834">
    <property type="entry name" value="DUF3426"/>
</dbReference>
<accession>A0ABU2G8Y1</accession>
<name>A0ABU2G8Y1_9EURY</name>
<dbReference type="NCBIfam" id="NF038353">
    <property type="entry name" value="FxLYD_dom"/>
    <property type="match status" value="1"/>
</dbReference>
<comment type="caution">
    <text evidence="2">The sequence shown here is derived from an EMBL/GenBank/DDBJ whole genome shotgun (WGS) entry which is preliminary data.</text>
</comment>
<reference evidence="2 3" key="1">
    <citation type="submission" date="2022-06" db="EMBL/GenBank/DDBJ databases">
        <title>Halogeometricum sp. a new haloarchaeum isolate from saline soil.</title>
        <authorList>
            <person name="Strakova D."/>
            <person name="Galisteo C."/>
            <person name="Sanchez-Porro C."/>
            <person name="Ventosa A."/>
        </authorList>
    </citation>
    <scope>NUCLEOTIDE SEQUENCE [LARGE SCALE GENOMIC DNA]</scope>
    <source>
        <strain evidence="2 3">S1BR25-6</strain>
    </source>
</reference>
<dbReference type="Pfam" id="PF11906">
    <property type="entry name" value="DUF3426"/>
    <property type="match status" value="1"/>
</dbReference>
<proteinExistence type="predicted"/>
<organism evidence="2 3">
    <name type="scientific">Halogeometricum salsisoli</name>
    <dbReference type="NCBI Taxonomy" id="2950536"/>
    <lineage>
        <taxon>Archaea</taxon>
        <taxon>Methanobacteriati</taxon>
        <taxon>Methanobacteriota</taxon>
        <taxon>Stenosarchaea group</taxon>
        <taxon>Halobacteria</taxon>
        <taxon>Halobacteriales</taxon>
        <taxon>Haloferacaceae</taxon>
        <taxon>Halogeometricum</taxon>
    </lineage>
</organism>
<dbReference type="EMBL" id="JAMQOP010000001">
    <property type="protein sequence ID" value="MDS0297271.1"/>
    <property type="molecule type" value="Genomic_DNA"/>
</dbReference>
<evidence type="ECO:0000313" key="2">
    <source>
        <dbReference type="EMBL" id="MDS0297271.1"/>
    </source>
</evidence>
<protein>
    <submittedName>
        <fullName evidence="2">DUF3426 domain-containing protein</fullName>
    </submittedName>
</protein>
<dbReference type="RefSeq" id="WP_310922059.1">
    <property type="nucleotide sequence ID" value="NZ_JAMQOP010000001.1"/>
</dbReference>
<evidence type="ECO:0000256" key="1">
    <source>
        <dbReference type="SAM" id="MobiDB-lite"/>
    </source>
</evidence>
<sequence>MTTSEGMGNESGTGTGDGDALDIDGEILDDSPAGLEVTDRELYQNESAVGLQGTVSNTGDVPYENVQVQVTLQDDQGEVLYEFIDEAETEATQTLAAGSEWQFDVVFEEANMEEVSSYTIELDGDEAESPGDETVGNGTGTGTSMNESS</sequence>
<gene>
    <name evidence="2" type="ORF">NDI76_00760</name>
</gene>
<dbReference type="InterPro" id="IPR047676">
    <property type="entry name" value="FxLYD_dom"/>
</dbReference>
<feature type="region of interest" description="Disordered" evidence="1">
    <location>
        <begin position="1"/>
        <end position="31"/>
    </location>
</feature>
<keyword evidence="3" id="KW-1185">Reference proteome</keyword>
<evidence type="ECO:0000313" key="3">
    <source>
        <dbReference type="Proteomes" id="UP001257060"/>
    </source>
</evidence>